<evidence type="ECO:0000313" key="6">
    <source>
        <dbReference type="EMBL" id="KAH9330871.1"/>
    </source>
</evidence>
<reference evidence="6 7" key="1">
    <citation type="journal article" date="2021" name="Nat. Plants">
        <title>The Taxus genome provides insights into paclitaxel biosynthesis.</title>
        <authorList>
            <person name="Xiong X."/>
            <person name="Gou J."/>
            <person name="Liao Q."/>
            <person name="Li Y."/>
            <person name="Zhou Q."/>
            <person name="Bi G."/>
            <person name="Li C."/>
            <person name="Du R."/>
            <person name="Wang X."/>
            <person name="Sun T."/>
            <person name="Guo L."/>
            <person name="Liang H."/>
            <person name="Lu P."/>
            <person name="Wu Y."/>
            <person name="Zhang Z."/>
            <person name="Ro D.K."/>
            <person name="Shang Y."/>
            <person name="Huang S."/>
            <person name="Yan J."/>
        </authorList>
    </citation>
    <scope>NUCLEOTIDE SEQUENCE [LARGE SCALE GENOMIC DNA]</scope>
    <source>
        <strain evidence="6">Ta-2019</strain>
    </source>
</reference>
<dbReference type="PROSITE" id="PS51371">
    <property type="entry name" value="CBS"/>
    <property type="match status" value="4"/>
</dbReference>
<name>A0AA38GWJ8_TAXCH</name>
<evidence type="ECO:0000313" key="7">
    <source>
        <dbReference type="Proteomes" id="UP000824469"/>
    </source>
</evidence>
<protein>
    <recommendedName>
        <fullName evidence="5">CBS domain-containing protein</fullName>
    </recommendedName>
</protein>
<evidence type="ECO:0000256" key="2">
    <source>
        <dbReference type="ARBA" id="ARBA00023122"/>
    </source>
</evidence>
<dbReference type="AlphaFoldDB" id="A0AA38GWJ8"/>
<dbReference type="SUPFAM" id="SSF54631">
    <property type="entry name" value="CBS-domain pair"/>
    <property type="match status" value="2"/>
</dbReference>
<keyword evidence="1" id="KW-0677">Repeat</keyword>
<dbReference type="InterPro" id="IPR050511">
    <property type="entry name" value="AMPK_gamma/SDS23_families"/>
</dbReference>
<dbReference type="Gene3D" id="3.10.580.10">
    <property type="entry name" value="CBS-domain"/>
    <property type="match status" value="2"/>
</dbReference>
<keyword evidence="4" id="KW-0812">Transmembrane</keyword>
<keyword evidence="7" id="KW-1185">Reference proteome</keyword>
<evidence type="ECO:0000256" key="3">
    <source>
        <dbReference type="PROSITE-ProRule" id="PRU00703"/>
    </source>
</evidence>
<feature type="non-terminal residue" evidence="6">
    <location>
        <position position="407"/>
    </location>
</feature>
<evidence type="ECO:0000256" key="4">
    <source>
        <dbReference type="SAM" id="Phobius"/>
    </source>
</evidence>
<organism evidence="6 7">
    <name type="scientific">Taxus chinensis</name>
    <name type="common">Chinese yew</name>
    <name type="synonym">Taxus wallichiana var. chinensis</name>
    <dbReference type="NCBI Taxonomy" id="29808"/>
    <lineage>
        <taxon>Eukaryota</taxon>
        <taxon>Viridiplantae</taxon>
        <taxon>Streptophyta</taxon>
        <taxon>Embryophyta</taxon>
        <taxon>Tracheophyta</taxon>
        <taxon>Spermatophyta</taxon>
        <taxon>Pinopsida</taxon>
        <taxon>Pinidae</taxon>
        <taxon>Conifers II</taxon>
        <taxon>Cupressales</taxon>
        <taxon>Taxaceae</taxon>
        <taxon>Taxus</taxon>
    </lineage>
</organism>
<feature type="transmembrane region" description="Helical" evidence="4">
    <location>
        <begin position="115"/>
        <end position="143"/>
    </location>
</feature>
<keyword evidence="4" id="KW-1133">Transmembrane helix</keyword>
<dbReference type="CDD" id="cd02205">
    <property type="entry name" value="CBS_pair_SF"/>
    <property type="match status" value="2"/>
</dbReference>
<dbReference type="InterPro" id="IPR046342">
    <property type="entry name" value="CBS_dom_sf"/>
</dbReference>
<keyword evidence="2 3" id="KW-0129">CBS domain</keyword>
<feature type="domain" description="CBS" evidence="5">
    <location>
        <begin position="287"/>
        <end position="346"/>
    </location>
</feature>
<feature type="domain" description="CBS" evidence="5">
    <location>
        <begin position="49"/>
        <end position="115"/>
    </location>
</feature>
<feature type="domain" description="CBS" evidence="5">
    <location>
        <begin position="368"/>
        <end position="407"/>
    </location>
</feature>
<feature type="domain" description="CBS" evidence="5">
    <location>
        <begin position="211"/>
        <end position="270"/>
    </location>
</feature>
<feature type="non-terminal residue" evidence="6">
    <location>
        <position position="1"/>
    </location>
</feature>
<comment type="caution">
    <text evidence="6">The sequence shown here is derived from an EMBL/GenBank/DDBJ whole genome shotgun (WGS) entry which is preliminary data.</text>
</comment>
<dbReference type="PANTHER" id="PTHR13780:SF47">
    <property type="entry name" value="SNF1-RELATED PROTEIN KINASE REGULATORY SUBUNIT GAMMA-1-LIKE"/>
    <property type="match status" value="1"/>
</dbReference>
<proteinExistence type="predicted"/>
<sequence>MAVALLNEKAILPDEDYFEAVQARKRLPNGLQESLNNAFSKIPVSSFPEAPGGKVIEIPGDTSIADAVQILSEHNILSAPVRNPNADDTAIWYDRYLGMVDYSAILLWVLENAEFAAVALAAGSATAAGMGAGAVGALGALALGATGPAAVAVLTIGAVGAAVAGGIAADKGMGKDAPTAADYLGEDFYKIILQEEPFKSTTIQTLVKSFRWTSFLPVQPNDSMLTALLLLSKYRLRSVPVIEVDESYIKNMITQSAVVRGLAQCRGRDWFDAIAMKSISEMGLPFMPSDKVICIGDNELVLEAFKRMHEKQIGGLPVVQGSTKKLIGNISIRDIQFLLLHQELFSKFRHLTALDFMTTVASTTGSSVMMPPITCKSDTPLGDVIEILAAKNIHRIHLVDGQDELLG</sequence>
<dbReference type="Pfam" id="PF00571">
    <property type="entry name" value="CBS"/>
    <property type="match status" value="3"/>
</dbReference>
<evidence type="ECO:0000256" key="1">
    <source>
        <dbReference type="ARBA" id="ARBA00022737"/>
    </source>
</evidence>
<accession>A0AA38GWJ8</accession>
<gene>
    <name evidence="6" type="ORF">KI387_002979</name>
</gene>
<dbReference type="EMBL" id="JAHRHJ020000001">
    <property type="protein sequence ID" value="KAH9330871.1"/>
    <property type="molecule type" value="Genomic_DNA"/>
</dbReference>
<evidence type="ECO:0000259" key="5">
    <source>
        <dbReference type="PROSITE" id="PS51371"/>
    </source>
</evidence>
<feature type="transmembrane region" description="Helical" evidence="4">
    <location>
        <begin position="149"/>
        <end position="169"/>
    </location>
</feature>
<dbReference type="Proteomes" id="UP000824469">
    <property type="component" value="Unassembled WGS sequence"/>
</dbReference>
<dbReference type="PANTHER" id="PTHR13780">
    <property type="entry name" value="AMP-ACTIVATED PROTEIN KINASE, GAMMA REGULATORY SUBUNIT"/>
    <property type="match status" value="1"/>
</dbReference>
<dbReference type="InterPro" id="IPR000644">
    <property type="entry name" value="CBS_dom"/>
</dbReference>
<dbReference type="OMA" id="IYEPPGY"/>
<dbReference type="SMART" id="SM00116">
    <property type="entry name" value="CBS"/>
    <property type="match status" value="4"/>
</dbReference>
<keyword evidence="4" id="KW-0472">Membrane</keyword>